<gene>
    <name evidence="2" type="ORF">AGERDE_LOCUS9000</name>
</gene>
<dbReference type="EMBL" id="CAJVPL010002091">
    <property type="protein sequence ID" value="CAG8598950.1"/>
    <property type="molecule type" value="Genomic_DNA"/>
</dbReference>
<organism evidence="2 3">
    <name type="scientific">Ambispora gerdemannii</name>
    <dbReference type="NCBI Taxonomy" id="144530"/>
    <lineage>
        <taxon>Eukaryota</taxon>
        <taxon>Fungi</taxon>
        <taxon>Fungi incertae sedis</taxon>
        <taxon>Mucoromycota</taxon>
        <taxon>Glomeromycotina</taxon>
        <taxon>Glomeromycetes</taxon>
        <taxon>Archaeosporales</taxon>
        <taxon>Ambisporaceae</taxon>
        <taxon>Ambispora</taxon>
    </lineage>
</organism>
<dbReference type="AlphaFoldDB" id="A0A9N9CCW9"/>
<keyword evidence="3" id="KW-1185">Reference proteome</keyword>
<sequence length="287" mass="34011">MDTLRILYMFILAIMLFLSEINFEGYEDLFDLLFPLFIYSNNNNIDQIENLLRLSIEIEVFSCTKTTKIISKYMKLVGVILFNEDIENWRVYWRLFDQIVSGDRFLRKLFDLREIIEELRELQDLTQLAMYCIGQCFNKLLNVLQIQMSEDLIKKNKNIMPQLEKSSSALCYFLAFIPKPEQYFKISNKSKSVYCSDEIKTSKMLTLSDPEIYAVLIHIVELAGYIWRASTRFITSVFAIHKDPDLWQNQNEHNTDWFFDDEQKLKKYANPDFGDGIHIYAELLEAK</sequence>
<dbReference type="GO" id="GO:0005506">
    <property type="term" value="F:iron ion binding"/>
    <property type="evidence" value="ECO:0007669"/>
    <property type="project" value="InterPro"/>
</dbReference>
<evidence type="ECO:0000313" key="3">
    <source>
        <dbReference type="Proteomes" id="UP000789831"/>
    </source>
</evidence>
<proteinExistence type="predicted"/>
<keyword evidence="1" id="KW-0732">Signal</keyword>
<accession>A0A9N9CCW9</accession>
<reference evidence="2" key="1">
    <citation type="submission" date="2021-06" db="EMBL/GenBank/DDBJ databases">
        <authorList>
            <person name="Kallberg Y."/>
            <person name="Tangrot J."/>
            <person name="Rosling A."/>
        </authorList>
    </citation>
    <scope>NUCLEOTIDE SEQUENCE</scope>
    <source>
        <strain evidence="2">MT106</strain>
    </source>
</reference>
<dbReference type="OrthoDB" id="10606314at2759"/>
<dbReference type="InterPro" id="IPR036396">
    <property type="entry name" value="Cyt_P450_sf"/>
</dbReference>
<feature type="chain" id="PRO_5040383063" evidence="1">
    <location>
        <begin position="24"/>
        <end position="287"/>
    </location>
</feature>
<name>A0A9N9CCW9_9GLOM</name>
<feature type="signal peptide" evidence="1">
    <location>
        <begin position="1"/>
        <end position="23"/>
    </location>
</feature>
<dbReference type="SUPFAM" id="SSF48264">
    <property type="entry name" value="Cytochrome P450"/>
    <property type="match status" value="1"/>
</dbReference>
<dbReference type="GO" id="GO:0016705">
    <property type="term" value="F:oxidoreductase activity, acting on paired donors, with incorporation or reduction of molecular oxygen"/>
    <property type="evidence" value="ECO:0007669"/>
    <property type="project" value="InterPro"/>
</dbReference>
<dbReference type="GO" id="GO:0020037">
    <property type="term" value="F:heme binding"/>
    <property type="evidence" value="ECO:0007669"/>
    <property type="project" value="InterPro"/>
</dbReference>
<evidence type="ECO:0000256" key="1">
    <source>
        <dbReference type="SAM" id="SignalP"/>
    </source>
</evidence>
<evidence type="ECO:0000313" key="2">
    <source>
        <dbReference type="EMBL" id="CAG8598950.1"/>
    </source>
</evidence>
<protein>
    <submittedName>
        <fullName evidence="2">10376_t:CDS:1</fullName>
    </submittedName>
</protein>
<dbReference type="GO" id="GO:0004497">
    <property type="term" value="F:monooxygenase activity"/>
    <property type="evidence" value="ECO:0007669"/>
    <property type="project" value="InterPro"/>
</dbReference>
<comment type="caution">
    <text evidence="2">The sequence shown here is derived from an EMBL/GenBank/DDBJ whole genome shotgun (WGS) entry which is preliminary data.</text>
</comment>
<dbReference type="Proteomes" id="UP000789831">
    <property type="component" value="Unassembled WGS sequence"/>
</dbReference>